<dbReference type="SUPFAM" id="SSF48452">
    <property type="entry name" value="TPR-like"/>
    <property type="match status" value="2"/>
</dbReference>
<keyword evidence="1" id="KW-0802">TPR repeat</keyword>
<dbReference type="InterPro" id="IPR011990">
    <property type="entry name" value="TPR-like_helical_dom_sf"/>
</dbReference>
<dbReference type="PANTHER" id="PTHR47691:SF3">
    <property type="entry name" value="HTH-TYPE TRANSCRIPTIONAL REGULATOR RV0890C-RELATED"/>
    <property type="match status" value="1"/>
</dbReference>
<dbReference type="SMART" id="SM00028">
    <property type="entry name" value="TPR"/>
    <property type="match status" value="5"/>
</dbReference>
<accession>A0A542DQ44</accession>
<comment type="caution">
    <text evidence="2">The sequence shown here is derived from an EMBL/GenBank/DDBJ whole genome shotgun (WGS) entry which is preliminary data.</text>
</comment>
<evidence type="ECO:0000313" key="2">
    <source>
        <dbReference type="EMBL" id="TQJ05075.1"/>
    </source>
</evidence>
<evidence type="ECO:0000256" key="1">
    <source>
        <dbReference type="PROSITE-ProRule" id="PRU00339"/>
    </source>
</evidence>
<sequence>MVQAGSIQHVSLTGAGQAEVGGPQSPPRQLPLAIRDFTGRTEHVAALDALVPGDEAGAGAVVVSAVDGAAGMGKTTLAVHWAHRVQDRFPGGTLYVNLRGYGPGDPATPGEVLEGFLRALGVAPERIPVGVEAQAGLFRSLLAGRRVLIVLDNANSAGQVRPLLPGSPGCLVVVTSRDSLTGLVVTEGAARLTLDLLTEPEAVALVGGIVGAERAAAEPGAVRELVRYCGRLPLAVRIAAGYAAAPHTTVGEVVAELADERSRLEVLSRGGDERAAVESVFDWSYQRLDSTQALVFRRVGLHPGPEFCLEVAAAATGLDLPVVRRVLGGLVEAHLVEPVGRGRYRLHDLLRAYAAHRAALDDLPGQREALRERVWQWYAHHAKTAHQVLHPAHRDWYPALRLDTDTRPELDLGDPAQALAWLEAEQDNLVAAARDADRHGHLPLTLLLTTTTGWILFRMGRWEDRLDLHQRAVAAARRGGDRTTETSALLDLGQTQRAPGRWQDAHETLLAGLALARDLHHPALQAGALADLGWVCLDQGHYTQAREYLLEALPLAPGAQHGRLEGVIEGNLSEACAGLGDYRQALHHAERSLPLRRQAHDRQGEAIALHQLARAWHGLGEHPEAIALCEQALHIEGHHRSPDVTAGILDALGACLRDTGHRERALRCWREALDLYHQLGHHHADDLRDRLHALEATDPGLPRSH</sequence>
<keyword evidence="3" id="KW-1185">Reference proteome</keyword>
<dbReference type="PRINTS" id="PR00364">
    <property type="entry name" value="DISEASERSIST"/>
</dbReference>
<dbReference type="Gene3D" id="1.25.40.10">
    <property type="entry name" value="Tetratricopeptide repeat domain"/>
    <property type="match status" value="1"/>
</dbReference>
<gene>
    <name evidence="2" type="ORF">FB471_4898</name>
</gene>
<protein>
    <submittedName>
        <fullName evidence="2">Tetratricopeptide repeat protein</fullName>
    </submittedName>
</protein>
<dbReference type="AlphaFoldDB" id="A0A542DQ44"/>
<organism evidence="2 3">
    <name type="scientific">Amycolatopsis cihanbeyliensis</name>
    <dbReference type="NCBI Taxonomy" id="1128664"/>
    <lineage>
        <taxon>Bacteria</taxon>
        <taxon>Bacillati</taxon>
        <taxon>Actinomycetota</taxon>
        <taxon>Actinomycetes</taxon>
        <taxon>Pseudonocardiales</taxon>
        <taxon>Pseudonocardiaceae</taxon>
        <taxon>Amycolatopsis</taxon>
    </lineage>
</organism>
<dbReference type="Pfam" id="PF13424">
    <property type="entry name" value="TPR_12"/>
    <property type="match status" value="1"/>
</dbReference>
<reference evidence="2 3" key="1">
    <citation type="submission" date="2019-06" db="EMBL/GenBank/DDBJ databases">
        <title>Sequencing the genomes of 1000 actinobacteria strains.</title>
        <authorList>
            <person name="Klenk H.-P."/>
        </authorList>
    </citation>
    <scope>NUCLEOTIDE SEQUENCE [LARGE SCALE GENOMIC DNA]</scope>
    <source>
        <strain evidence="2 3">DSM 45679</strain>
    </source>
</reference>
<dbReference type="InterPro" id="IPR027417">
    <property type="entry name" value="P-loop_NTPase"/>
</dbReference>
<dbReference type="PANTHER" id="PTHR47691">
    <property type="entry name" value="REGULATOR-RELATED"/>
    <property type="match status" value="1"/>
</dbReference>
<proteinExistence type="predicted"/>
<dbReference type="InterPro" id="IPR019734">
    <property type="entry name" value="TPR_rpt"/>
</dbReference>
<name>A0A542DQ44_AMYCI</name>
<dbReference type="SUPFAM" id="SSF52540">
    <property type="entry name" value="P-loop containing nucleoside triphosphate hydrolases"/>
    <property type="match status" value="1"/>
</dbReference>
<evidence type="ECO:0000313" key="3">
    <source>
        <dbReference type="Proteomes" id="UP000320876"/>
    </source>
</evidence>
<dbReference type="Pfam" id="PF13374">
    <property type="entry name" value="TPR_10"/>
    <property type="match status" value="1"/>
</dbReference>
<dbReference type="EMBL" id="VFML01000001">
    <property type="protein sequence ID" value="TQJ05075.1"/>
    <property type="molecule type" value="Genomic_DNA"/>
</dbReference>
<dbReference type="Proteomes" id="UP000320876">
    <property type="component" value="Unassembled WGS sequence"/>
</dbReference>
<feature type="repeat" description="TPR" evidence="1">
    <location>
        <begin position="526"/>
        <end position="559"/>
    </location>
</feature>
<dbReference type="Gene3D" id="3.40.50.300">
    <property type="entry name" value="P-loop containing nucleotide triphosphate hydrolases"/>
    <property type="match status" value="1"/>
</dbReference>
<dbReference type="Pfam" id="PF13181">
    <property type="entry name" value="TPR_8"/>
    <property type="match status" value="1"/>
</dbReference>
<dbReference type="PROSITE" id="PS50005">
    <property type="entry name" value="TPR"/>
    <property type="match status" value="1"/>
</dbReference>
<dbReference type="GO" id="GO:0043531">
    <property type="term" value="F:ADP binding"/>
    <property type="evidence" value="ECO:0007669"/>
    <property type="project" value="InterPro"/>
</dbReference>